<dbReference type="PROSITE" id="PS00330">
    <property type="entry name" value="HEMOLYSIN_CALCIUM"/>
    <property type="match status" value="3"/>
</dbReference>
<dbReference type="AlphaFoldDB" id="A0A272EPU7"/>
<dbReference type="EMBL" id="NMRN01000047">
    <property type="protein sequence ID" value="PAS92108.1"/>
    <property type="molecule type" value="Genomic_DNA"/>
</dbReference>
<dbReference type="OrthoDB" id="8607307at2"/>
<evidence type="ECO:0000313" key="7">
    <source>
        <dbReference type="Proteomes" id="UP000623509"/>
    </source>
</evidence>
<dbReference type="GO" id="GO:0016011">
    <property type="term" value="C:dystroglycan complex"/>
    <property type="evidence" value="ECO:0007669"/>
    <property type="project" value="TreeGrafter"/>
</dbReference>
<sequence length="1123" mass="117223">MFDLAGWLKANAGALLSATAETPLAFEGTGFELTGTVAPAGGLEAVAYAQSGDLFASANLANNTPTDGDDVLYGTANGDILDAGAGNDIALGLAGNDTILGGDGNDLIHGGDGDDVLEGNAGNDVIYGGWGADQLTGGTGNDQLFGEWGGDTYVYQPGHGEVIIDDDHLVLNWGYGGGEGGYGGEMSALAAMSSGYGGGYGGAIADDAPNVLTFGPGISQQDLRYSEQNGDLVIEFANQPSDRVILRGYEPNRATQTRSVDIIRFADGAEIVAENIDPTGKTETAGDEGGWLDGTPFADTLIGGDGDDTLGGQGGADRLVGGAGSDTYRIHKEWGTRPTETLIAETWREQDTNRIEITGEINADDLRLEFDGRDLLLRLTEDGDAIRFAGFDPRAPGMQAPVSEISLLWWGVSLSLDELMARGVRYGDHTQDTYDINIGDGEVFIDDVAAPDAGNVLRFGLGIDPEALRANLRFEEDGNGGHLLRISYGGDGDILLLTGFNPNDVLGGGHAVDRFEFVDGTVWDYAALVSGGFLVEGDEQSNELTGTNLADRLHGGGDNDALHGGAGSDELYGEQGNDVLSGDAGDDAYVFNKGDGVDTIIDSGATDFNYIRFGTDIRPEDIRHEWDGTTLVLHYSDDDAVRIDNYYGSEGNPVILALAFEDGTVVSLTEQMNRAPVATRQLDDTMATEDQDISLILPADLFSDPDASDEIQVVVKLANGEPLPAWLSFDPVSRTLSGKAANDDVGDLAIVVEGKDHFGAAASISFNISVQNTNDAPEVGAPLSDLRALEDSAFSFTLPAGSFRDVDVGDALTYTATLANGDPLPAWLTFDAQNGTFSGTPANGDVGELRLAVTATDLAGASASQTFALEVTNTNDAPTIGAALAAQTATEDTAFTFTVPTGAFADADVGDSLTYSAALADGSALPAWLQLDAATGTFSGTPGNDHVGALEIRVTASDLVGASISQSFSLTVANTNDAPEVAVALADQQATEDAPFAFTIPQEAFRDVDVGDTLTLSATQADGSALPIWLQFDAATRTFSGTPANGDVGSVSVRLTASDVAGAHTGQPDFRHRCDQRQRRPRGRHPSRQPDRTRGHGAELATARHRVRRCRCGGCAGLLGHLG</sequence>
<dbReference type="SMART" id="SM00736">
    <property type="entry name" value="CADG"/>
    <property type="match status" value="4"/>
</dbReference>
<comment type="caution">
    <text evidence="5">The sequence shown here is derived from an EMBL/GenBank/DDBJ whole genome shotgun (WGS) entry which is preliminary data.</text>
</comment>
<dbReference type="PANTHER" id="PTHR21559:SF21">
    <property type="entry name" value="DYSTROGLYCAN 1"/>
    <property type="match status" value="1"/>
</dbReference>
<dbReference type="EMBL" id="MDUX01000051">
    <property type="protein sequence ID" value="KAF7598365.1"/>
    <property type="molecule type" value="Genomic_DNA"/>
</dbReference>
<evidence type="ECO:0000259" key="3">
    <source>
        <dbReference type="SMART" id="SM00736"/>
    </source>
</evidence>
<evidence type="ECO:0000256" key="1">
    <source>
        <dbReference type="ARBA" id="ARBA00022837"/>
    </source>
</evidence>
<dbReference type="SUPFAM" id="SSF51120">
    <property type="entry name" value="beta-Roll"/>
    <property type="match status" value="3"/>
</dbReference>
<proteinExistence type="predicted"/>
<dbReference type="PRINTS" id="PR00313">
    <property type="entry name" value="CABNDNGRPT"/>
</dbReference>
<evidence type="ECO:0000313" key="4">
    <source>
        <dbReference type="EMBL" id="KAF7598365.1"/>
    </source>
</evidence>
<dbReference type="InterPro" id="IPR013783">
    <property type="entry name" value="Ig-like_fold"/>
</dbReference>
<dbReference type="SUPFAM" id="SSF49313">
    <property type="entry name" value="Cadherin-like"/>
    <property type="match status" value="4"/>
</dbReference>
<feature type="domain" description="Dystroglycan-type cadherin-like" evidence="3">
    <location>
        <begin position="677"/>
        <end position="777"/>
    </location>
</feature>
<feature type="region of interest" description="Disordered" evidence="2">
    <location>
        <begin position="1064"/>
        <end position="1100"/>
    </location>
</feature>
<keyword evidence="1" id="KW-0106">Calcium</keyword>
<evidence type="ECO:0000313" key="6">
    <source>
        <dbReference type="Proteomes" id="UP000216107"/>
    </source>
</evidence>
<dbReference type="InterPro" id="IPR006644">
    <property type="entry name" value="Cadg"/>
</dbReference>
<reference evidence="5 6" key="2">
    <citation type="submission" date="2017-07" db="EMBL/GenBank/DDBJ databases">
        <title>Candidatus Dactylopiibacterium carminicum, a nitrogen-fixing symbiont of the cochineal insect Dactylopius coccus and Dactylopius opuntiae (Hemiptera: Coccoidea: Dactylopiidae).</title>
        <authorList>
            <person name="Vera A."/>
        </authorList>
    </citation>
    <scope>NUCLEOTIDE SEQUENCE [LARGE SCALE GENOMIC DNA]</scope>
    <source>
        <strain evidence="5 6">NFDCM</strain>
    </source>
</reference>
<gene>
    <name evidence="4" type="ORF">BGI27_13555</name>
    <name evidence="5" type="ORF">CGU29_12920</name>
</gene>
<name>A0A272EPU7_9RHOO</name>
<dbReference type="InterPro" id="IPR015919">
    <property type="entry name" value="Cadherin-like_sf"/>
</dbReference>
<evidence type="ECO:0000256" key="2">
    <source>
        <dbReference type="SAM" id="MobiDB-lite"/>
    </source>
</evidence>
<organism evidence="5 6">
    <name type="scientific">Candidatus Dactylopiibacterium carminicum</name>
    <dbReference type="NCBI Taxonomy" id="857335"/>
    <lineage>
        <taxon>Bacteria</taxon>
        <taxon>Pseudomonadati</taxon>
        <taxon>Pseudomonadota</taxon>
        <taxon>Betaproteobacteria</taxon>
        <taxon>Rhodocyclales</taxon>
        <taxon>Rhodocyclaceae</taxon>
        <taxon>Candidatus Dactylopiibacterium</taxon>
    </lineage>
</organism>
<dbReference type="GO" id="GO:0005509">
    <property type="term" value="F:calcium ion binding"/>
    <property type="evidence" value="ECO:0007669"/>
    <property type="project" value="InterPro"/>
</dbReference>
<dbReference type="Pfam" id="PF00353">
    <property type="entry name" value="HemolysinCabind"/>
    <property type="match status" value="4"/>
</dbReference>
<feature type="domain" description="Dystroglycan-type cadherin-like" evidence="3">
    <location>
        <begin position="778"/>
        <end position="878"/>
    </location>
</feature>
<feature type="domain" description="Dystroglycan-type cadherin-like" evidence="3">
    <location>
        <begin position="879"/>
        <end position="979"/>
    </location>
</feature>
<dbReference type="GO" id="GO:0043236">
    <property type="term" value="F:laminin binding"/>
    <property type="evidence" value="ECO:0007669"/>
    <property type="project" value="TreeGrafter"/>
</dbReference>
<dbReference type="InterPro" id="IPR011049">
    <property type="entry name" value="Serralysin-like_metalloprot_C"/>
</dbReference>
<accession>A0A272EPU7</accession>
<feature type="domain" description="Dystroglycan-type cadherin-like" evidence="3">
    <location>
        <begin position="980"/>
        <end position="1071"/>
    </location>
</feature>
<dbReference type="Gene3D" id="2.60.40.10">
    <property type="entry name" value="Immunoglobulins"/>
    <property type="match status" value="4"/>
</dbReference>
<evidence type="ECO:0000313" key="5">
    <source>
        <dbReference type="EMBL" id="PAS92108.1"/>
    </source>
</evidence>
<dbReference type="Pfam" id="PF05345">
    <property type="entry name" value="He_PIG"/>
    <property type="match status" value="4"/>
</dbReference>
<dbReference type="PANTHER" id="PTHR21559">
    <property type="entry name" value="DYSTROGLYCAN-RELATED"/>
    <property type="match status" value="1"/>
</dbReference>
<dbReference type="InterPro" id="IPR018511">
    <property type="entry name" value="Hemolysin-typ_Ca-bd_CS"/>
</dbReference>
<dbReference type="InterPro" id="IPR010566">
    <property type="entry name" value="Haemolys_ca-bd"/>
</dbReference>
<dbReference type="Proteomes" id="UP000216107">
    <property type="component" value="Unassembled WGS sequence"/>
</dbReference>
<feature type="compositionally biased region" description="Basic and acidic residues" evidence="2">
    <location>
        <begin position="1088"/>
        <end position="1097"/>
    </location>
</feature>
<dbReference type="Gene3D" id="2.150.10.10">
    <property type="entry name" value="Serralysin-like metalloprotease, C-terminal"/>
    <property type="match status" value="3"/>
</dbReference>
<dbReference type="InterPro" id="IPR001343">
    <property type="entry name" value="Hemolysn_Ca-bd"/>
</dbReference>
<dbReference type="Proteomes" id="UP000623509">
    <property type="component" value="Unassembled WGS sequence"/>
</dbReference>
<protein>
    <recommendedName>
        <fullName evidence="3">Dystroglycan-type cadherin-like domain-containing protein</fullName>
    </recommendedName>
</protein>
<dbReference type="Pfam" id="PF06594">
    <property type="entry name" value="HCBP_related"/>
    <property type="match status" value="1"/>
</dbReference>
<keyword evidence="7" id="KW-1185">Reference proteome</keyword>
<feature type="compositionally biased region" description="Basic and acidic residues" evidence="2">
    <location>
        <begin position="1069"/>
        <end position="1078"/>
    </location>
</feature>
<reference evidence="4 7" key="1">
    <citation type="submission" date="2016-08" db="EMBL/GenBank/DDBJ databases">
        <title>Candidatus Dactylopiibacterium carminicum genome sequence.</title>
        <authorList>
            <person name="Ramirez-Puebla S.T."/>
            <person name="Ormeno-Orrillo E."/>
            <person name="Vera-Ponce De Leon A."/>
            <person name="Luis L."/>
            <person name="Sanchez-Flores A."/>
            <person name="Monica R."/>
            <person name="Martinez-Romero E."/>
        </authorList>
    </citation>
    <scope>NUCLEOTIDE SEQUENCE [LARGE SCALE GENOMIC DNA]</scope>
    <source>
        <strain evidence="4">END1</strain>
    </source>
</reference>